<reference evidence="1" key="1">
    <citation type="submission" date="2020-12" db="EMBL/GenBank/DDBJ databases">
        <authorList>
            <person name="Iha C."/>
        </authorList>
    </citation>
    <scope>NUCLEOTIDE SEQUENCE</scope>
</reference>
<accession>A0A8S1IXM4</accession>
<organism evidence="1 2">
    <name type="scientific">Ostreobium quekettii</name>
    <dbReference type="NCBI Taxonomy" id="121088"/>
    <lineage>
        <taxon>Eukaryota</taxon>
        <taxon>Viridiplantae</taxon>
        <taxon>Chlorophyta</taxon>
        <taxon>core chlorophytes</taxon>
        <taxon>Ulvophyceae</taxon>
        <taxon>TCBD clade</taxon>
        <taxon>Bryopsidales</taxon>
        <taxon>Ostreobineae</taxon>
        <taxon>Ostreobiaceae</taxon>
        <taxon>Ostreobium</taxon>
    </lineage>
</organism>
<gene>
    <name evidence="1" type="ORF">OSTQU699_LOCUS4029</name>
</gene>
<evidence type="ECO:0000313" key="2">
    <source>
        <dbReference type="Proteomes" id="UP000708148"/>
    </source>
</evidence>
<evidence type="ECO:0000313" key="1">
    <source>
        <dbReference type="EMBL" id="CAD7698668.1"/>
    </source>
</evidence>
<keyword evidence="2" id="KW-1185">Reference proteome</keyword>
<sequence length="129" mass="14340">MSGVEHCGRSGKWPLSIKGVERGGDAGPASLVNLGHVHTICCELDWVCIEHVHTICCKLDWVYTEDMCHGHQPERVEPVRLAECWPAKGTPHLARTALTVEQPMLQQCDCPSTQCLCMTHSSEYRGNML</sequence>
<protein>
    <submittedName>
        <fullName evidence="1">Uncharacterized protein</fullName>
    </submittedName>
</protein>
<comment type="caution">
    <text evidence="1">The sequence shown here is derived from an EMBL/GenBank/DDBJ whole genome shotgun (WGS) entry which is preliminary data.</text>
</comment>
<dbReference type="EMBL" id="CAJHUC010000869">
    <property type="protein sequence ID" value="CAD7698668.1"/>
    <property type="molecule type" value="Genomic_DNA"/>
</dbReference>
<dbReference type="AlphaFoldDB" id="A0A8S1IXM4"/>
<name>A0A8S1IXM4_9CHLO</name>
<dbReference type="Proteomes" id="UP000708148">
    <property type="component" value="Unassembled WGS sequence"/>
</dbReference>
<proteinExistence type="predicted"/>